<dbReference type="EMBL" id="JARGDH010000005">
    <property type="protein sequence ID" value="KAL0268202.1"/>
    <property type="molecule type" value="Genomic_DNA"/>
</dbReference>
<dbReference type="EC" id="3.6.1.7" evidence="2 5"/>
<dbReference type="InterPro" id="IPR017968">
    <property type="entry name" value="Acylphosphatase_CS"/>
</dbReference>
<dbReference type="GO" id="GO:0003998">
    <property type="term" value="F:acylphosphatase activity"/>
    <property type="evidence" value="ECO:0007669"/>
    <property type="project" value="UniProtKB-EC"/>
</dbReference>
<organism evidence="9">
    <name type="scientific">Menopon gallinae</name>
    <name type="common">poultry shaft louse</name>
    <dbReference type="NCBI Taxonomy" id="328185"/>
    <lineage>
        <taxon>Eukaryota</taxon>
        <taxon>Metazoa</taxon>
        <taxon>Ecdysozoa</taxon>
        <taxon>Arthropoda</taxon>
        <taxon>Hexapoda</taxon>
        <taxon>Insecta</taxon>
        <taxon>Pterygota</taxon>
        <taxon>Neoptera</taxon>
        <taxon>Paraneoptera</taxon>
        <taxon>Psocodea</taxon>
        <taxon>Troctomorpha</taxon>
        <taxon>Phthiraptera</taxon>
        <taxon>Amblycera</taxon>
        <taxon>Menoponidae</taxon>
        <taxon>Menopon</taxon>
    </lineage>
</organism>
<feature type="active site" evidence="5">
    <location>
        <position position="26"/>
    </location>
</feature>
<dbReference type="InterPro" id="IPR020456">
    <property type="entry name" value="Acylphosphatase"/>
</dbReference>
<evidence type="ECO:0000256" key="4">
    <source>
        <dbReference type="ARBA" id="ARBA00047645"/>
    </source>
</evidence>
<evidence type="ECO:0000256" key="2">
    <source>
        <dbReference type="ARBA" id="ARBA00012150"/>
    </source>
</evidence>
<evidence type="ECO:0000313" key="9">
    <source>
        <dbReference type="EMBL" id="KAL0268202.1"/>
    </source>
</evidence>
<dbReference type="InterPro" id="IPR001792">
    <property type="entry name" value="Acylphosphatase-like_dom"/>
</dbReference>
<evidence type="ECO:0000256" key="3">
    <source>
        <dbReference type="ARBA" id="ARBA00022801"/>
    </source>
</evidence>
<accession>A0AAW2HEK8</accession>
<evidence type="ECO:0000256" key="6">
    <source>
        <dbReference type="RuleBase" id="RU000553"/>
    </source>
</evidence>
<feature type="active site" evidence="5">
    <location>
        <position position="44"/>
    </location>
</feature>
<dbReference type="FunFam" id="3.30.70.100:FF:000011">
    <property type="entry name" value="Acylphosphatase"/>
    <property type="match status" value="1"/>
</dbReference>
<sequence length="101" mass="11484">MSSKVGAKLLAVDFEIYGKVQGVFFRKHTQEKGTALGLRGWCMNTEEGTVRGSMEGEADKVEEMKTWLRTKGSPASRIDKAEFKNEKEIQDFNYDGFTVRR</sequence>
<feature type="domain" description="Acylphosphatase-like" evidence="8">
    <location>
        <begin position="11"/>
        <end position="101"/>
    </location>
</feature>
<evidence type="ECO:0000259" key="8">
    <source>
        <dbReference type="PROSITE" id="PS51160"/>
    </source>
</evidence>
<dbReference type="Pfam" id="PF00708">
    <property type="entry name" value="Acylphosphatase"/>
    <property type="match status" value="1"/>
</dbReference>
<dbReference type="PROSITE" id="PS51160">
    <property type="entry name" value="ACYLPHOSPHATASE_3"/>
    <property type="match status" value="1"/>
</dbReference>
<dbReference type="InterPro" id="IPR036046">
    <property type="entry name" value="Acylphosphatase-like_dom_sf"/>
</dbReference>
<dbReference type="PROSITE" id="PS00151">
    <property type="entry name" value="ACYLPHOSPHATASE_2"/>
    <property type="match status" value="1"/>
</dbReference>
<gene>
    <name evidence="9" type="ORF">PYX00_010232</name>
</gene>
<evidence type="ECO:0000256" key="7">
    <source>
        <dbReference type="RuleBase" id="RU004168"/>
    </source>
</evidence>
<proteinExistence type="inferred from homology"/>
<dbReference type="AlphaFoldDB" id="A0AAW2HEK8"/>
<comment type="caution">
    <text evidence="9">The sequence shown here is derived from an EMBL/GenBank/DDBJ whole genome shotgun (WGS) entry which is preliminary data.</text>
</comment>
<dbReference type="PROSITE" id="PS00150">
    <property type="entry name" value="ACYLPHOSPHATASE_1"/>
    <property type="match status" value="1"/>
</dbReference>
<dbReference type="PRINTS" id="PR00112">
    <property type="entry name" value="ACYLPHPHTASE"/>
</dbReference>
<evidence type="ECO:0000256" key="1">
    <source>
        <dbReference type="ARBA" id="ARBA00005614"/>
    </source>
</evidence>
<dbReference type="PANTHER" id="PTHR10029">
    <property type="entry name" value="ACYLPHOSPHATASE"/>
    <property type="match status" value="1"/>
</dbReference>
<keyword evidence="3 5" id="KW-0378">Hydrolase</keyword>
<dbReference type="SUPFAM" id="SSF54975">
    <property type="entry name" value="Acylphosphatase/BLUF domain-like"/>
    <property type="match status" value="1"/>
</dbReference>
<dbReference type="PANTHER" id="PTHR10029:SF3">
    <property type="entry name" value="ACYLPHOSPHATASE-RELATED"/>
    <property type="match status" value="1"/>
</dbReference>
<dbReference type="Gene3D" id="3.30.70.100">
    <property type="match status" value="1"/>
</dbReference>
<protein>
    <recommendedName>
        <fullName evidence="2 5">Acylphosphatase</fullName>
        <ecNumber evidence="2 5">3.6.1.7</ecNumber>
    </recommendedName>
</protein>
<comment type="catalytic activity">
    <reaction evidence="4 5 6">
        <text>an acyl phosphate + H2O = a carboxylate + phosphate + H(+)</text>
        <dbReference type="Rhea" id="RHEA:14965"/>
        <dbReference type="ChEBI" id="CHEBI:15377"/>
        <dbReference type="ChEBI" id="CHEBI:15378"/>
        <dbReference type="ChEBI" id="CHEBI:29067"/>
        <dbReference type="ChEBI" id="CHEBI:43474"/>
        <dbReference type="ChEBI" id="CHEBI:59918"/>
        <dbReference type="EC" id="3.6.1.7"/>
    </reaction>
</comment>
<evidence type="ECO:0000256" key="5">
    <source>
        <dbReference type="PROSITE-ProRule" id="PRU00520"/>
    </source>
</evidence>
<name>A0AAW2HEK8_9NEOP</name>
<comment type="similarity">
    <text evidence="1 7">Belongs to the acylphosphatase family.</text>
</comment>
<reference evidence="9" key="1">
    <citation type="journal article" date="2024" name="Gigascience">
        <title>Chromosome-level genome of the poultry shaft louse Menopon gallinae provides insight into the host-switching and adaptive evolution of parasitic lice.</title>
        <authorList>
            <person name="Xu Y."/>
            <person name="Ma L."/>
            <person name="Liu S."/>
            <person name="Liang Y."/>
            <person name="Liu Q."/>
            <person name="He Z."/>
            <person name="Tian L."/>
            <person name="Duan Y."/>
            <person name="Cai W."/>
            <person name="Li H."/>
            <person name="Song F."/>
        </authorList>
    </citation>
    <scope>NUCLEOTIDE SEQUENCE</scope>
    <source>
        <strain evidence="9">Cailab_2023a</strain>
    </source>
</reference>